<dbReference type="Pfam" id="PF03733">
    <property type="entry name" value="YccF"/>
    <property type="match status" value="2"/>
</dbReference>
<feature type="domain" description="Inner membrane component" evidence="2">
    <location>
        <begin position="4"/>
        <end position="54"/>
    </location>
</feature>
<dbReference type="eggNOG" id="COG3304">
    <property type="taxonomic scope" value="Bacteria"/>
</dbReference>
<dbReference type="InterPro" id="IPR031308">
    <property type="entry name" value="UCP028777"/>
</dbReference>
<dbReference type="InterPro" id="IPR052937">
    <property type="entry name" value="Inner_membrane_protein"/>
</dbReference>
<evidence type="ECO:0000313" key="3">
    <source>
        <dbReference type="EMBL" id="RLV81038.1"/>
    </source>
</evidence>
<name>A0A0A0NNJ7_STRRN</name>
<dbReference type="PANTHER" id="PTHR42903">
    <property type="entry name" value="INNER MEMBRANE PROTEIN YCCF"/>
    <property type="match status" value="1"/>
</dbReference>
<keyword evidence="1" id="KW-1133">Transmembrane helix</keyword>
<dbReference type="KEGG" id="src:M271_21915"/>
<gene>
    <name evidence="3" type="ORF">D3C57_121675</name>
</gene>
<dbReference type="Proteomes" id="UP000281594">
    <property type="component" value="Unassembled WGS sequence"/>
</dbReference>
<proteinExistence type="predicted"/>
<dbReference type="PANTHER" id="PTHR42903:SF1">
    <property type="entry name" value="INNER MEMBRANE PROTEIN YCCF"/>
    <property type="match status" value="1"/>
</dbReference>
<keyword evidence="1" id="KW-0812">Transmembrane</keyword>
<organism evidence="3 4">
    <name type="scientific">Streptomyces rapamycinicus (strain ATCC 29253 / DSM 41530 / NRRL 5491 / AYB-994)</name>
    <name type="common">Streptomyces hygroscopicus (strain ATCC 29253)</name>
    <dbReference type="NCBI Taxonomy" id="1343740"/>
    <lineage>
        <taxon>Bacteria</taxon>
        <taxon>Bacillati</taxon>
        <taxon>Actinomycetota</taxon>
        <taxon>Actinomycetes</taxon>
        <taxon>Kitasatosporales</taxon>
        <taxon>Streptomycetaceae</taxon>
        <taxon>Streptomyces</taxon>
        <taxon>Streptomyces violaceusniger group</taxon>
    </lineage>
</organism>
<keyword evidence="1" id="KW-0472">Membrane</keyword>
<feature type="domain" description="Inner membrane component" evidence="2">
    <location>
        <begin position="68"/>
        <end position="117"/>
    </location>
</feature>
<sequence>MKTLLNLIWLVLSGIWMAILYLLAGVLLFVTIIGIPFAIGSWRIAGFALWPFGRTAVPRHDAGAPSCVGNVLWLVLAGWWLALGHLITGVALCVTIIGIPLGLANFKLIPISLAPLGHEIVPTDQPFAHR</sequence>
<evidence type="ECO:0000259" key="2">
    <source>
        <dbReference type="Pfam" id="PF03733"/>
    </source>
</evidence>
<dbReference type="AlphaFoldDB" id="A0A0A0NNJ7"/>
<accession>A0A0A0NNJ7</accession>
<feature type="transmembrane region" description="Helical" evidence="1">
    <location>
        <begin position="79"/>
        <end position="103"/>
    </location>
</feature>
<protein>
    <submittedName>
        <fullName evidence="3">Membrane protein</fullName>
    </submittedName>
</protein>
<evidence type="ECO:0000256" key="1">
    <source>
        <dbReference type="SAM" id="Phobius"/>
    </source>
</evidence>
<dbReference type="NCBIfam" id="NF008740">
    <property type="entry name" value="PRK11770.1-2"/>
    <property type="match status" value="1"/>
</dbReference>
<reference evidence="3 4" key="1">
    <citation type="journal article" date="2018" name="J. Biol. Chem.">
        <title>Discovery of the actinoplanic acid pathway in Streptomyces rapamycinicus reveals a genetically conserved synergism with rapamycin.</title>
        <authorList>
            <person name="Mrak P."/>
            <person name="Krastel P."/>
            <person name="Pivk Lukancic P."/>
            <person name="Tao J."/>
            <person name="Pistorius D."/>
            <person name="Moore C.M."/>
        </authorList>
    </citation>
    <scope>NUCLEOTIDE SEQUENCE [LARGE SCALE GENOMIC DNA]</scope>
    <source>
        <strain evidence="3 4">NRRL 5491</strain>
    </source>
</reference>
<dbReference type="PIRSF" id="PIRSF028777">
    <property type="entry name" value="UCP028777"/>
    <property type="match status" value="1"/>
</dbReference>
<dbReference type="EMBL" id="QYCY01000001">
    <property type="protein sequence ID" value="RLV81038.1"/>
    <property type="molecule type" value="Genomic_DNA"/>
</dbReference>
<dbReference type="InterPro" id="IPR005185">
    <property type="entry name" value="YccF"/>
</dbReference>
<dbReference type="RefSeq" id="WP_020869340.1">
    <property type="nucleotide sequence ID" value="NC_022785.1"/>
</dbReference>
<dbReference type="GO" id="GO:0005886">
    <property type="term" value="C:plasma membrane"/>
    <property type="evidence" value="ECO:0007669"/>
    <property type="project" value="TreeGrafter"/>
</dbReference>
<dbReference type="HOGENOM" id="CLU_120384_2_0_11"/>
<dbReference type="STRING" id="1343740.M271_21915"/>
<comment type="caution">
    <text evidence="3">The sequence shown here is derived from an EMBL/GenBank/DDBJ whole genome shotgun (WGS) entry which is preliminary data.</text>
</comment>
<feature type="transmembrane region" description="Helical" evidence="1">
    <location>
        <begin position="7"/>
        <end position="39"/>
    </location>
</feature>
<evidence type="ECO:0000313" key="4">
    <source>
        <dbReference type="Proteomes" id="UP000281594"/>
    </source>
</evidence>